<protein>
    <recommendedName>
        <fullName evidence="6">TACO1/YebC-like N-terminal domain-containing protein</fullName>
    </recommendedName>
</protein>
<dbReference type="Pfam" id="PF20772">
    <property type="entry name" value="TACO1_YebC_N"/>
    <property type="match status" value="1"/>
</dbReference>
<name>X1CCW1_9ZZZZ</name>
<dbReference type="SUPFAM" id="SSF75625">
    <property type="entry name" value="YebC-like"/>
    <property type="match status" value="1"/>
</dbReference>
<dbReference type="InterPro" id="IPR049083">
    <property type="entry name" value="TACO1_YebC_N"/>
</dbReference>
<dbReference type="PANTHER" id="PTHR12532:SF6">
    <property type="entry name" value="TRANSCRIPTIONAL REGULATORY PROTEIN YEBC-RELATED"/>
    <property type="match status" value="1"/>
</dbReference>
<evidence type="ECO:0000313" key="7">
    <source>
        <dbReference type="EMBL" id="GAH06086.1"/>
    </source>
</evidence>
<sequence length="112" mass="12202">MSGHSKWANIKHRKERQDQKKGKVFSKISRLITIAAMEKGPDPAKNSDLALAIEKAKAVNMPKSNIDRAIKKGLGEIGGAKIIIEQLESFGPSGIALLINIVTDNKNRTLAE</sequence>
<accession>X1CCW1</accession>
<comment type="caution">
    <text evidence="7">The sequence shown here is derived from an EMBL/GenBank/DDBJ whole genome shotgun (WGS) entry which is preliminary data.</text>
</comment>
<dbReference type="PANTHER" id="PTHR12532">
    <property type="entry name" value="TRANSLATIONAL ACTIVATOR OF CYTOCHROME C OXIDASE 1"/>
    <property type="match status" value="1"/>
</dbReference>
<evidence type="ECO:0000256" key="2">
    <source>
        <dbReference type="ARBA" id="ARBA00008724"/>
    </source>
</evidence>
<dbReference type="AlphaFoldDB" id="X1CCW1"/>
<feature type="region of interest" description="Disordered" evidence="5">
    <location>
        <begin position="1"/>
        <end position="23"/>
    </location>
</feature>
<dbReference type="InterPro" id="IPR017856">
    <property type="entry name" value="Integrase-like_N"/>
</dbReference>
<dbReference type="FunFam" id="1.10.10.200:FF:000002">
    <property type="entry name" value="Probable transcriptional regulatory protein CLM62_37755"/>
    <property type="match status" value="1"/>
</dbReference>
<dbReference type="GO" id="GO:0005829">
    <property type="term" value="C:cytosol"/>
    <property type="evidence" value="ECO:0007669"/>
    <property type="project" value="TreeGrafter"/>
</dbReference>
<keyword evidence="3" id="KW-0963">Cytoplasm</keyword>
<proteinExistence type="inferred from homology"/>
<dbReference type="InterPro" id="IPR026564">
    <property type="entry name" value="Transcrip_reg_TACO1-like_dom3"/>
</dbReference>
<gene>
    <name evidence="7" type="ORF">S01H4_59043</name>
</gene>
<evidence type="ECO:0000256" key="1">
    <source>
        <dbReference type="ARBA" id="ARBA00004173"/>
    </source>
</evidence>
<dbReference type="GO" id="GO:0005739">
    <property type="term" value="C:mitochondrion"/>
    <property type="evidence" value="ECO:0007669"/>
    <property type="project" value="UniProtKB-SubCell"/>
</dbReference>
<dbReference type="Gene3D" id="3.30.70.980">
    <property type="match status" value="1"/>
</dbReference>
<dbReference type="Gene3D" id="1.10.10.200">
    <property type="match status" value="1"/>
</dbReference>
<comment type="similarity">
    <text evidence="2">Belongs to the TACO1 family.</text>
</comment>
<evidence type="ECO:0000256" key="4">
    <source>
        <dbReference type="ARBA" id="ARBA00023125"/>
    </source>
</evidence>
<organism evidence="7">
    <name type="scientific">marine sediment metagenome</name>
    <dbReference type="NCBI Taxonomy" id="412755"/>
    <lineage>
        <taxon>unclassified sequences</taxon>
        <taxon>metagenomes</taxon>
        <taxon>ecological metagenomes</taxon>
    </lineage>
</organism>
<dbReference type="InterPro" id="IPR002876">
    <property type="entry name" value="Transcrip_reg_TACO1-like"/>
</dbReference>
<feature type="non-terminal residue" evidence="7">
    <location>
        <position position="112"/>
    </location>
</feature>
<dbReference type="GO" id="GO:0003677">
    <property type="term" value="F:DNA binding"/>
    <property type="evidence" value="ECO:0007669"/>
    <property type="project" value="UniProtKB-KW"/>
</dbReference>
<dbReference type="InterPro" id="IPR029072">
    <property type="entry name" value="YebC-like"/>
</dbReference>
<keyword evidence="4" id="KW-0238">DNA-binding</keyword>
<evidence type="ECO:0000256" key="3">
    <source>
        <dbReference type="ARBA" id="ARBA00022490"/>
    </source>
</evidence>
<evidence type="ECO:0000256" key="5">
    <source>
        <dbReference type="SAM" id="MobiDB-lite"/>
    </source>
</evidence>
<evidence type="ECO:0000259" key="6">
    <source>
        <dbReference type="Pfam" id="PF20772"/>
    </source>
</evidence>
<feature type="domain" description="TACO1/YebC-like N-terminal" evidence="6">
    <location>
        <begin position="5"/>
        <end position="76"/>
    </location>
</feature>
<comment type="subcellular location">
    <subcellularLocation>
        <location evidence="1">Mitochondrion</location>
    </subcellularLocation>
</comment>
<reference evidence="7" key="1">
    <citation type="journal article" date="2014" name="Front. Microbiol.">
        <title>High frequency of phylogenetically diverse reductive dehalogenase-homologous genes in deep subseafloor sedimentary metagenomes.</title>
        <authorList>
            <person name="Kawai M."/>
            <person name="Futagami T."/>
            <person name="Toyoda A."/>
            <person name="Takaki Y."/>
            <person name="Nishi S."/>
            <person name="Hori S."/>
            <person name="Arai W."/>
            <person name="Tsubouchi T."/>
            <person name="Morono Y."/>
            <person name="Uchiyama I."/>
            <person name="Ito T."/>
            <person name="Fujiyama A."/>
            <person name="Inagaki F."/>
            <person name="Takami H."/>
        </authorList>
    </citation>
    <scope>NUCLEOTIDE SEQUENCE</scope>
    <source>
        <strain evidence="7">Expedition CK06-06</strain>
    </source>
</reference>
<dbReference type="EMBL" id="BART01034568">
    <property type="protein sequence ID" value="GAH06086.1"/>
    <property type="molecule type" value="Genomic_DNA"/>
</dbReference>